<feature type="compositionally biased region" description="Basic and acidic residues" evidence="3">
    <location>
        <begin position="55"/>
        <end position="79"/>
    </location>
</feature>
<dbReference type="KEGG" id="cmah:C1I91_04435"/>
<reference evidence="5 6" key="1">
    <citation type="submission" date="2018-01" db="EMBL/GenBank/DDBJ databases">
        <title>Genome Sequencing and Assembly of Anaerobacter polyendosporus strain CT4.</title>
        <authorList>
            <person name="Tachaapaikoon C."/>
            <person name="Sutheeworapong S."/>
            <person name="Jenjaroenpun P."/>
            <person name="Wongsurawat T."/>
            <person name="Nookeaw I."/>
            <person name="Cheawchanlertfa P."/>
            <person name="Kosugi A."/>
            <person name="Cheevadhanarak S."/>
            <person name="Ratanakhanokchai K."/>
        </authorList>
    </citation>
    <scope>NUCLEOTIDE SEQUENCE [LARGE SCALE GENOMIC DNA]</scope>
    <source>
        <strain evidence="5 6">CT4</strain>
    </source>
</reference>
<keyword evidence="1" id="KW-0378">Hydrolase</keyword>
<evidence type="ECO:0000313" key="6">
    <source>
        <dbReference type="Proteomes" id="UP000286268"/>
    </source>
</evidence>
<organism evidence="5 6">
    <name type="scientific">Clostridium manihotivorum</name>
    <dbReference type="NCBI Taxonomy" id="2320868"/>
    <lineage>
        <taxon>Bacteria</taxon>
        <taxon>Bacillati</taxon>
        <taxon>Bacillota</taxon>
        <taxon>Clostridia</taxon>
        <taxon>Eubacteriales</taxon>
        <taxon>Clostridiaceae</taxon>
        <taxon>Clostridium</taxon>
    </lineage>
</organism>
<dbReference type="AlphaFoldDB" id="A0A3R5V605"/>
<feature type="active site" description="Proton donor/acceptor" evidence="2">
    <location>
        <position position="133"/>
    </location>
</feature>
<keyword evidence="4" id="KW-0812">Transmembrane</keyword>
<proteinExistence type="predicted"/>
<sequence length="210" mass="23165">MIRGKCMKKKIINIVAVLLIVCGISLIGATIYMKYTAHKRQAELRASFESMVDSNTDKDTKSADKSSTPKDSSAQKDPEVSKVKPIAILIIPKIDINVAVGEGTGNDLLRYAVGHFENTALPGEKGNLCLAGHRNFTYAEYFKDLDKLQKNDEIIVKTKDKEFTYLVTKSFIVNPDEVDVLSPTKDETITLVTCTVGAKQRLIVKGALKK</sequence>
<accession>A0A3R5V605</accession>
<evidence type="ECO:0000256" key="1">
    <source>
        <dbReference type="ARBA" id="ARBA00022801"/>
    </source>
</evidence>
<keyword evidence="6" id="KW-1185">Reference proteome</keyword>
<gene>
    <name evidence="5" type="ORF">C1I91_04435</name>
</gene>
<dbReference type="InterPro" id="IPR023365">
    <property type="entry name" value="Sortase_dom-sf"/>
</dbReference>
<dbReference type="Gene3D" id="2.40.260.10">
    <property type="entry name" value="Sortase"/>
    <property type="match status" value="1"/>
</dbReference>
<dbReference type="InterPro" id="IPR005754">
    <property type="entry name" value="Sortase"/>
</dbReference>
<evidence type="ECO:0000256" key="4">
    <source>
        <dbReference type="SAM" id="Phobius"/>
    </source>
</evidence>
<dbReference type="InterPro" id="IPR042000">
    <property type="entry name" value="Sortase_D_2"/>
</dbReference>
<name>A0A3R5V605_9CLOT</name>
<feature type="region of interest" description="Disordered" evidence="3">
    <location>
        <begin position="54"/>
        <end position="79"/>
    </location>
</feature>
<dbReference type="CDD" id="cd06166">
    <property type="entry name" value="Sortase_D_2"/>
    <property type="match status" value="1"/>
</dbReference>
<keyword evidence="4" id="KW-1133">Transmembrane helix</keyword>
<keyword evidence="4" id="KW-0472">Membrane</keyword>
<evidence type="ECO:0000313" key="5">
    <source>
        <dbReference type="EMBL" id="QAA30967.1"/>
    </source>
</evidence>
<protein>
    <submittedName>
        <fullName evidence="5">Class D sortase</fullName>
    </submittedName>
</protein>
<feature type="transmembrane region" description="Helical" evidence="4">
    <location>
        <begin position="12"/>
        <end position="33"/>
    </location>
</feature>
<dbReference type="EMBL" id="CP025746">
    <property type="protein sequence ID" value="QAA30967.1"/>
    <property type="molecule type" value="Genomic_DNA"/>
</dbReference>
<dbReference type="NCBIfam" id="TIGR01076">
    <property type="entry name" value="sortase_fam"/>
    <property type="match status" value="1"/>
</dbReference>
<dbReference type="Proteomes" id="UP000286268">
    <property type="component" value="Chromosome"/>
</dbReference>
<dbReference type="GO" id="GO:0016787">
    <property type="term" value="F:hydrolase activity"/>
    <property type="evidence" value="ECO:0007669"/>
    <property type="project" value="UniProtKB-KW"/>
</dbReference>
<evidence type="ECO:0000256" key="2">
    <source>
        <dbReference type="PIRSR" id="PIRSR605754-1"/>
    </source>
</evidence>
<feature type="active site" description="Acyl-thioester intermediate" evidence="2">
    <location>
        <position position="194"/>
    </location>
</feature>
<dbReference type="SUPFAM" id="SSF63817">
    <property type="entry name" value="Sortase"/>
    <property type="match status" value="1"/>
</dbReference>
<evidence type="ECO:0000256" key="3">
    <source>
        <dbReference type="SAM" id="MobiDB-lite"/>
    </source>
</evidence>
<dbReference type="OrthoDB" id="154054at2"/>
<dbReference type="Pfam" id="PF04203">
    <property type="entry name" value="Sortase"/>
    <property type="match status" value="1"/>
</dbReference>